<keyword evidence="5" id="KW-0804">Transcription</keyword>
<evidence type="ECO:0000256" key="2">
    <source>
        <dbReference type="ARBA" id="ARBA00023015"/>
    </source>
</evidence>
<dbReference type="OrthoDB" id="127805at2"/>
<dbReference type="Gene3D" id="1.10.10.10">
    <property type="entry name" value="Winged helix-like DNA-binding domain superfamily/Winged helix DNA-binding domain"/>
    <property type="match status" value="1"/>
</dbReference>
<dbReference type="Pfam" id="PF08874">
    <property type="entry name" value="DUF1835"/>
    <property type="match status" value="1"/>
</dbReference>
<keyword evidence="10" id="KW-1185">Reference proteome</keyword>
<dbReference type="PANTHER" id="PTHR43133:SF8">
    <property type="entry name" value="RNA POLYMERASE SIGMA FACTOR HI_1459-RELATED"/>
    <property type="match status" value="1"/>
</dbReference>
<dbReference type="EMBL" id="LQRA01000051">
    <property type="protein sequence ID" value="KZE79692.1"/>
    <property type="molecule type" value="Genomic_DNA"/>
</dbReference>
<proteinExistence type="inferred from homology"/>
<dbReference type="InterPro" id="IPR013249">
    <property type="entry name" value="RNA_pol_sigma70_r4_t2"/>
</dbReference>
<dbReference type="SUPFAM" id="SSF88946">
    <property type="entry name" value="Sigma2 domain of RNA polymerase sigma factors"/>
    <property type="match status" value="1"/>
</dbReference>
<dbReference type="InterPro" id="IPR013324">
    <property type="entry name" value="RNA_pol_sigma_r3/r4-like"/>
</dbReference>
<protein>
    <recommendedName>
        <fullName evidence="11">RNA polymerase subunit sigma</fullName>
    </recommendedName>
</protein>
<dbReference type="NCBIfam" id="TIGR02937">
    <property type="entry name" value="sigma70-ECF"/>
    <property type="match status" value="1"/>
</dbReference>
<dbReference type="Pfam" id="PF04542">
    <property type="entry name" value="Sigma70_r2"/>
    <property type="match status" value="1"/>
</dbReference>
<evidence type="ECO:0000313" key="9">
    <source>
        <dbReference type="EMBL" id="KZE79692.1"/>
    </source>
</evidence>
<feature type="domain" description="RNA polymerase sigma-70 region 2" evidence="6">
    <location>
        <begin position="20"/>
        <end position="85"/>
    </location>
</feature>
<evidence type="ECO:0000259" key="8">
    <source>
        <dbReference type="Pfam" id="PF08874"/>
    </source>
</evidence>
<feature type="non-terminal residue" evidence="9">
    <location>
        <position position="528"/>
    </location>
</feature>
<sequence>MLHLVERAKQGDREAFDLIVRRFEAMAYAVAFERLHDSHSAEDAVQEAFAEAFIHLRKLKEAEAFPGWFKTIVIRQCHRLVRKKRQPTVPLDQLAQTSGGQPSVPEIVEKRELQQLLHNSISALSSNLRIAVQLFYFQGYSLQEISAYLGTSVPVLKKRLFDARAKLKGTLPVADFVSVFHQLYEGGKRMLHIVNGDIVAEKLRQGVVQGDILVWREVYPEGPVFTEPSEEANRSVRAGYLERALGIPSAEFIRISEEQEKVRANFRNYEEIVLWFEHDLFDQTMLCCLLHWFAHQSLGTTKLSLLCIGAFPGIELFRGLGQLSVNQMATLSGTWQTVGKEQLELGALVWEAYCAPEPDKLVQLLEAGNTSALPYVHDAFRLHLSRFPSIRNGLGLVEQTTLEMVRGGMTSPLDLFGHIGHKLHGLGMGDLQYWHRLAKLVQGPHPLLKLEGFNAFPGYKDPAPSFRHSTVALTEAGRRVLDGEADWIALNGIDEWYGGVHLQGRSTPWRWDASHNTLVPCGARLNIG</sequence>
<keyword evidence="2" id="KW-0805">Transcription regulation</keyword>
<dbReference type="InterPro" id="IPR014284">
    <property type="entry name" value="RNA_pol_sigma-70_dom"/>
</dbReference>
<evidence type="ECO:0000259" key="7">
    <source>
        <dbReference type="Pfam" id="PF08281"/>
    </source>
</evidence>
<dbReference type="eggNOG" id="COG1595">
    <property type="taxonomic scope" value="Bacteria"/>
</dbReference>
<evidence type="ECO:0000256" key="4">
    <source>
        <dbReference type="ARBA" id="ARBA00023125"/>
    </source>
</evidence>
<dbReference type="GO" id="GO:0003677">
    <property type="term" value="F:DNA binding"/>
    <property type="evidence" value="ECO:0007669"/>
    <property type="project" value="UniProtKB-KW"/>
</dbReference>
<dbReference type="InterPro" id="IPR036388">
    <property type="entry name" value="WH-like_DNA-bd_sf"/>
</dbReference>
<dbReference type="AlphaFoldDB" id="A0A165R8H6"/>
<feature type="domain" description="RNA polymerase sigma factor 70 region 4 type 2" evidence="7">
    <location>
        <begin position="115"/>
        <end position="167"/>
    </location>
</feature>
<evidence type="ECO:0000259" key="6">
    <source>
        <dbReference type="Pfam" id="PF04542"/>
    </source>
</evidence>
<keyword evidence="3" id="KW-0731">Sigma factor</keyword>
<accession>A0A165R8H6</accession>
<evidence type="ECO:0000256" key="5">
    <source>
        <dbReference type="ARBA" id="ARBA00023163"/>
    </source>
</evidence>
<dbReference type="Pfam" id="PF08281">
    <property type="entry name" value="Sigma70_r4_2"/>
    <property type="match status" value="1"/>
</dbReference>
<feature type="domain" description="DUF1835" evidence="8">
    <location>
        <begin position="191"/>
        <end position="296"/>
    </location>
</feature>
<dbReference type="Proteomes" id="UP000076563">
    <property type="component" value="Unassembled WGS sequence"/>
</dbReference>
<reference evidence="10" key="1">
    <citation type="submission" date="2016-01" db="EMBL/GenBank/DDBJ databases">
        <title>Draft genome of Chromobacterium sp. F49.</title>
        <authorList>
            <person name="Hong K.W."/>
        </authorList>
    </citation>
    <scope>NUCLEOTIDE SEQUENCE [LARGE SCALE GENOMIC DNA]</scope>
    <source>
        <strain evidence="10">M63</strain>
    </source>
</reference>
<name>A0A165R8H6_9BACL</name>
<evidence type="ECO:0000256" key="3">
    <source>
        <dbReference type="ARBA" id="ARBA00023082"/>
    </source>
</evidence>
<dbReference type="SUPFAM" id="SSF88659">
    <property type="entry name" value="Sigma3 and sigma4 domains of RNA polymerase sigma factors"/>
    <property type="match status" value="1"/>
</dbReference>
<dbReference type="STRING" id="1007103.GCA_000213315_01693"/>
<gene>
    <name evidence="9" type="ORF">AV654_15425</name>
</gene>
<dbReference type="RefSeq" id="WP_063181175.1">
    <property type="nucleotide sequence ID" value="NZ_LQRA01000051.1"/>
</dbReference>
<evidence type="ECO:0000313" key="10">
    <source>
        <dbReference type="Proteomes" id="UP000076563"/>
    </source>
</evidence>
<evidence type="ECO:0008006" key="11">
    <source>
        <dbReference type="Google" id="ProtNLM"/>
    </source>
</evidence>
<dbReference type="GO" id="GO:0006352">
    <property type="term" value="P:DNA-templated transcription initiation"/>
    <property type="evidence" value="ECO:0007669"/>
    <property type="project" value="InterPro"/>
</dbReference>
<dbReference type="InterPro" id="IPR014973">
    <property type="entry name" value="DUF1835"/>
</dbReference>
<dbReference type="PANTHER" id="PTHR43133">
    <property type="entry name" value="RNA POLYMERASE ECF-TYPE SIGMA FACTO"/>
    <property type="match status" value="1"/>
</dbReference>
<comment type="caution">
    <text evidence="9">The sequence shown here is derived from an EMBL/GenBank/DDBJ whole genome shotgun (WGS) entry which is preliminary data.</text>
</comment>
<dbReference type="CDD" id="cd06171">
    <property type="entry name" value="Sigma70_r4"/>
    <property type="match status" value="1"/>
</dbReference>
<dbReference type="InterPro" id="IPR039425">
    <property type="entry name" value="RNA_pol_sigma-70-like"/>
</dbReference>
<dbReference type="InterPro" id="IPR013325">
    <property type="entry name" value="RNA_pol_sigma_r2"/>
</dbReference>
<keyword evidence="4" id="KW-0238">DNA-binding</keyword>
<dbReference type="Gene3D" id="1.10.1740.10">
    <property type="match status" value="1"/>
</dbReference>
<evidence type="ECO:0000256" key="1">
    <source>
        <dbReference type="ARBA" id="ARBA00010641"/>
    </source>
</evidence>
<comment type="similarity">
    <text evidence="1">Belongs to the sigma-70 factor family. ECF subfamily.</text>
</comment>
<dbReference type="GO" id="GO:0016987">
    <property type="term" value="F:sigma factor activity"/>
    <property type="evidence" value="ECO:0007669"/>
    <property type="project" value="UniProtKB-KW"/>
</dbReference>
<organism evidence="9 10">
    <name type="scientific">Paenibacillus elgii</name>
    <dbReference type="NCBI Taxonomy" id="189691"/>
    <lineage>
        <taxon>Bacteria</taxon>
        <taxon>Bacillati</taxon>
        <taxon>Bacillota</taxon>
        <taxon>Bacilli</taxon>
        <taxon>Bacillales</taxon>
        <taxon>Paenibacillaceae</taxon>
        <taxon>Paenibacillus</taxon>
    </lineage>
</organism>
<dbReference type="InterPro" id="IPR007627">
    <property type="entry name" value="RNA_pol_sigma70_r2"/>
</dbReference>